<feature type="compositionally biased region" description="Basic and acidic residues" evidence="2">
    <location>
        <begin position="648"/>
        <end position="665"/>
    </location>
</feature>
<evidence type="ECO:0000259" key="3">
    <source>
        <dbReference type="SMART" id="SM00322"/>
    </source>
</evidence>
<dbReference type="EMBL" id="JAWQEG010006541">
    <property type="protein sequence ID" value="KAK3854535.1"/>
    <property type="molecule type" value="Genomic_DNA"/>
</dbReference>
<dbReference type="GO" id="GO:0005739">
    <property type="term" value="C:mitochondrion"/>
    <property type="evidence" value="ECO:0007669"/>
    <property type="project" value="UniProtKB-ARBA"/>
</dbReference>
<evidence type="ECO:0000256" key="2">
    <source>
        <dbReference type="SAM" id="MobiDB-lite"/>
    </source>
</evidence>
<feature type="compositionally biased region" description="Acidic residues" evidence="2">
    <location>
        <begin position="957"/>
        <end position="978"/>
    </location>
</feature>
<dbReference type="Pfam" id="PF00567">
    <property type="entry name" value="TUDOR"/>
    <property type="match status" value="1"/>
</dbReference>
<feature type="region of interest" description="Disordered" evidence="2">
    <location>
        <begin position="579"/>
        <end position="1022"/>
    </location>
</feature>
<dbReference type="InterPro" id="IPR047368">
    <property type="entry name" value="KH-I_AKAP1"/>
</dbReference>
<feature type="compositionally biased region" description="Low complexity" evidence="2">
    <location>
        <begin position="897"/>
        <end position="906"/>
    </location>
</feature>
<dbReference type="CDD" id="cd22395">
    <property type="entry name" value="KH-I_AKAP1"/>
    <property type="match status" value="1"/>
</dbReference>
<feature type="compositionally biased region" description="Basic and acidic residues" evidence="2">
    <location>
        <begin position="924"/>
        <end position="951"/>
    </location>
</feature>
<comment type="caution">
    <text evidence="4">The sequence shown here is derived from an EMBL/GenBank/DDBJ whole genome shotgun (WGS) entry which is preliminary data.</text>
</comment>
<dbReference type="Pfam" id="PF00013">
    <property type="entry name" value="KH_1"/>
    <property type="match status" value="1"/>
</dbReference>
<accession>A0AAE1EL21</accession>
<feature type="compositionally biased region" description="Polar residues" evidence="2">
    <location>
        <begin position="637"/>
        <end position="647"/>
    </location>
</feature>
<dbReference type="InterPro" id="IPR050621">
    <property type="entry name" value="Tudor_domain_containing"/>
</dbReference>
<reference evidence="4" key="1">
    <citation type="submission" date="2023-10" db="EMBL/GenBank/DDBJ databases">
        <title>Genome assemblies of two species of porcelain crab, Petrolisthes cinctipes and Petrolisthes manimaculis (Anomura: Porcellanidae).</title>
        <authorList>
            <person name="Angst P."/>
        </authorList>
    </citation>
    <scope>NUCLEOTIDE SEQUENCE</scope>
    <source>
        <strain evidence="4">PB745_01</strain>
        <tissue evidence="4">Gill</tissue>
    </source>
</reference>
<feature type="region of interest" description="Disordered" evidence="2">
    <location>
        <begin position="27"/>
        <end position="84"/>
    </location>
</feature>
<feature type="compositionally biased region" description="Basic and acidic residues" evidence="2">
    <location>
        <begin position="579"/>
        <end position="607"/>
    </location>
</feature>
<feature type="compositionally biased region" description="Basic and acidic residues" evidence="2">
    <location>
        <begin position="354"/>
        <end position="364"/>
    </location>
</feature>
<feature type="domain" description="K Homology" evidence="3">
    <location>
        <begin position="1041"/>
        <end position="1110"/>
    </location>
</feature>
<dbReference type="CDD" id="cd20407">
    <property type="entry name" value="Tudor_AKAP1"/>
    <property type="match status" value="1"/>
</dbReference>
<dbReference type="InterPro" id="IPR047367">
    <property type="entry name" value="Tudor_AKAP1"/>
</dbReference>
<sequence>MKVALGAAAALTGAGALLYILWRPRRSPRNTPEQHLGSLKDKQVKSTPSSQKSSDTGDPNPTDSCSDTITTEQGIPKPDESLHTDTFLGSRKRKAESEYNIDTNVNCDLETKPVNTDAYFAAGTCENYTDTTKHDTSACEKGCEVIMTRVAEVKSVPCNKESDAGEMAMSEICNLTQACVNQEVKEELNEVVYELSVIPEKCQTLPVSESNKTIERETDYPNNYDSTITAQVVKNDENVTAGASKDTSRVYIDAFDDISIVNETFHGIESLSNEVGHREDKNTRHEPLSKLMTAVETDKPGQIEEVFMEVQNQTVKNSNDCIVSEISNEIHIVECRNIQKETANPRELEEEEEGRTKTQEEKGEKKVLGQYEKEAIEQLLEVSIEPNTEEDPHTHSSEELGNGEAASTHISIEVKEVCPSHEVENAGNQLADASHVEEEKTVPQLPREVVTECRITEEDPVINIDLEEKHMSNTIRLEEPITISVTQQKAAVPGNLTNLLSTEIQEGHISKVIVSDEQEDCSAIVCQAEEQQDISINSIDQQISASKEGNTELSLAVEEKINAEFGNLTCKELVGSEREDSVSEATEPHCLQEKNQEDVNQSKRASSEEVEDVVEDESKSLSISVKHTVDEKPMANPNYQGEMTSSQVEEKEKHQKLENRGDEQQGKSIASFSQEEVEKRDLEKEITVESQGEEQEKQVIPKPNVMECSEAVADYQAEKDLSANQKQQEEVVGNKSAEKEATKKEVKGTKQEKVMSEKQAPSRKGKPEVKAEGKKKTQGKKQRKGDHHKVEGPVQEKLSSSNVQEGVESGNGILEEKTVTVRKQEKTEKNKEEEEKKLTAKQLEDMERRKKKIKKVISGGQEEEKKVEDERKEKVITNTEKKENVVIEKEEDEVSSKEQQQQQQRSQGDKREDKVVTSTDKEEDVVIEKDEDEVSSKEQHQTQGDQREEKVVTSTEKEEDVVIEKDEDEVNGKEEEEEQHQQRTRGDSASADLELDLGSEQESQNYDASSLQSVDSGQGSSEIEPETLFVPSTYPAPAHDQYIFYDFEIPQTLVGRLIGRRGAFVNKIKATTDATVVVHPHRNRRLKLCSVEGSRQQVAAALKMIREQFPESRYSDVTLEQVSGNISGGHDPAPALDNQTMQVCEAFRSSSSQQMELTAGVVVEVRVSAVVSAGELWVQQPLHPSFSALHRLHTCMNLNYQDGSTTPLLPSPIQERTVCVGRVGEQWMRCQVLREEEGGGVLVVLLDMGGNINLPLTALRQIRYDYMTLPFQATQCFLQGIQPSEDGEVWSNEATEAMRELVGDMILFAAVVSYTPDCVPLISLYRRDHDQFVHLNERLVGLGHAQWLSQQSS</sequence>
<dbReference type="InterPro" id="IPR035437">
    <property type="entry name" value="SNase_OB-fold_sf"/>
</dbReference>
<feature type="compositionally biased region" description="Basic and acidic residues" evidence="2">
    <location>
        <begin position="862"/>
        <end position="888"/>
    </location>
</feature>
<organism evidence="4 5">
    <name type="scientific">Petrolisthes cinctipes</name>
    <name type="common">Flat porcelain crab</name>
    <dbReference type="NCBI Taxonomy" id="88211"/>
    <lineage>
        <taxon>Eukaryota</taxon>
        <taxon>Metazoa</taxon>
        <taxon>Ecdysozoa</taxon>
        <taxon>Arthropoda</taxon>
        <taxon>Crustacea</taxon>
        <taxon>Multicrustacea</taxon>
        <taxon>Malacostraca</taxon>
        <taxon>Eumalacostraca</taxon>
        <taxon>Eucarida</taxon>
        <taxon>Decapoda</taxon>
        <taxon>Pleocyemata</taxon>
        <taxon>Anomura</taxon>
        <taxon>Galatheoidea</taxon>
        <taxon>Porcellanidae</taxon>
        <taxon>Petrolisthes</taxon>
    </lineage>
</organism>
<dbReference type="Proteomes" id="UP001286313">
    <property type="component" value="Unassembled WGS sequence"/>
</dbReference>
<dbReference type="SMART" id="SM00322">
    <property type="entry name" value="KH"/>
    <property type="match status" value="1"/>
</dbReference>
<dbReference type="GO" id="GO:0010468">
    <property type="term" value="P:regulation of gene expression"/>
    <property type="evidence" value="ECO:0007669"/>
    <property type="project" value="UniProtKB-ARBA"/>
</dbReference>
<feature type="compositionally biased region" description="Basic and acidic residues" evidence="2">
    <location>
        <begin position="765"/>
        <end position="775"/>
    </location>
</feature>
<feature type="compositionally biased region" description="Basic and acidic residues" evidence="2">
    <location>
        <begin position="676"/>
        <end position="687"/>
    </location>
</feature>
<evidence type="ECO:0000256" key="1">
    <source>
        <dbReference type="PROSITE-ProRule" id="PRU00117"/>
    </source>
</evidence>
<feature type="compositionally biased region" description="Polar residues" evidence="2">
    <location>
        <begin position="45"/>
        <end position="73"/>
    </location>
</feature>
<gene>
    <name evidence="4" type="ORF">Pcinc_038998</name>
</gene>
<protein>
    <recommendedName>
        <fullName evidence="3">K Homology domain-containing protein</fullName>
    </recommendedName>
</protein>
<dbReference type="SUPFAM" id="SSF54791">
    <property type="entry name" value="Eukaryotic type KH-domain (KH-domain type I)"/>
    <property type="match status" value="1"/>
</dbReference>
<proteinExistence type="predicted"/>
<evidence type="ECO:0000313" key="4">
    <source>
        <dbReference type="EMBL" id="KAK3854535.1"/>
    </source>
</evidence>
<keyword evidence="5" id="KW-1185">Reference proteome</keyword>
<keyword evidence="1" id="KW-0694">RNA-binding</keyword>
<dbReference type="InterPro" id="IPR004088">
    <property type="entry name" value="KH_dom_type_1"/>
</dbReference>
<feature type="compositionally biased region" description="Basic residues" evidence="2">
    <location>
        <begin position="776"/>
        <end position="787"/>
    </location>
</feature>
<dbReference type="PANTHER" id="PTHR22948:SF65">
    <property type="entry name" value="A-KINASE ANCHORING PROTEIN 1"/>
    <property type="match status" value="1"/>
</dbReference>
<name>A0AAE1EL21_PETCI</name>
<dbReference type="InterPro" id="IPR004087">
    <property type="entry name" value="KH_dom"/>
</dbReference>
<feature type="compositionally biased region" description="Basic and acidic residues" evidence="2">
    <location>
        <begin position="814"/>
        <end position="848"/>
    </location>
</feature>
<dbReference type="GO" id="GO:0003723">
    <property type="term" value="F:RNA binding"/>
    <property type="evidence" value="ECO:0007669"/>
    <property type="project" value="UniProtKB-UniRule"/>
</dbReference>
<dbReference type="PROSITE" id="PS50084">
    <property type="entry name" value="KH_TYPE_1"/>
    <property type="match status" value="1"/>
</dbReference>
<dbReference type="SUPFAM" id="SSF63748">
    <property type="entry name" value="Tudor/PWWP/MBT"/>
    <property type="match status" value="1"/>
</dbReference>
<dbReference type="Gene3D" id="2.40.50.90">
    <property type="match status" value="1"/>
</dbReference>
<feature type="region of interest" description="Disordered" evidence="2">
    <location>
        <begin position="344"/>
        <end position="364"/>
    </location>
</feature>
<dbReference type="InterPro" id="IPR002999">
    <property type="entry name" value="Tudor"/>
</dbReference>
<dbReference type="InterPro" id="IPR036612">
    <property type="entry name" value="KH_dom_type_1_sf"/>
</dbReference>
<feature type="region of interest" description="Disordered" evidence="2">
    <location>
        <begin position="383"/>
        <end position="403"/>
    </location>
</feature>
<dbReference type="Gene3D" id="2.30.30.140">
    <property type="match status" value="1"/>
</dbReference>
<dbReference type="Gene3D" id="3.30.1370.10">
    <property type="entry name" value="K Homology domain, type 1"/>
    <property type="match status" value="1"/>
</dbReference>
<feature type="compositionally biased region" description="Basic and acidic residues" evidence="2">
    <location>
        <begin position="736"/>
        <end position="756"/>
    </location>
</feature>
<evidence type="ECO:0000313" key="5">
    <source>
        <dbReference type="Proteomes" id="UP001286313"/>
    </source>
</evidence>
<dbReference type="PANTHER" id="PTHR22948">
    <property type="entry name" value="TUDOR DOMAIN CONTAINING PROTEIN"/>
    <property type="match status" value="1"/>
</dbReference>
<feature type="compositionally biased region" description="Polar residues" evidence="2">
    <location>
        <begin position="1000"/>
        <end position="1021"/>
    </location>
</feature>